<feature type="transmembrane region" description="Helical" evidence="1">
    <location>
        <begin position="241"/>
        <end position="268"/>
    </location>
</feature>
<keyword evidence="1" id="KW-0472">Membrane</keyword>
<name>A0AAD7TNH0_9APHY</name>
<dbReference type="EMBL" id="JAPEVG010000247">
    <property type="protein sequence ID" value="KAJ8472756.1"/>
    <property type="molecule type" value="Genomic_DNA"/>
</dbReference>
<keyword evidence="1" id="KW-0812">Transmembrane</keyword>
<feature type="transmembrane region" description="Helical" evidence="1">
    <location>
        <begin position="72"/>
        <end position="96"/>
    </location>
</feature>
<keyword evidence="1" id="KW-1133">Transmembrane helix</keyword>
<feature type="transmembrane region" description="Helical" evidence="1">
    <location>
        <begin position="135"/>
        <end position="156"/>
    </location>
</feature>
<proteinExistence type="predicted"/>
<feature type="transmembrane region" description="Helical" evidence="1">
    <location>
        <begin position="29"/>
        <end position="52"/>
    </location>
</feature>
<keyword evidence="3" id="KW-1185">Reference proteome</keyword>
<dbReference type="Proteomes" id="UP001215151">
    <property type="component" value="Unassembled WGS sequence"/>
</dbReference>
<organism evidence="2 3">
    <name type="scientific">Trametes cubensis</name>
    <dbReference type="NCBI Taxonomy" id="1111947"/>
    <lineage>
        <taxon>Eukaryota</taxon>
        <taxon>Fungi</taxon>
        <taxon>Dikarya</taxon>
        <taxon>Basidiomycota</taxon>
        <taxon>Agaricomycotina</taxon>
        <taxon>Agaricomycetes</taxon>
        <taxon>Polyporales</taxon>
        <taxon>Polyporaceae</taxon>
        <taxon>Trametes</taxon>
    </lineage>
</organism>
<accession>A0AAD7TNH0</accession>
<evidence type="ECO:0000313" key="2">
    <source>
        <dbReference type="EMBL" id="KAJ8472756.1"/>
    </source>
</evidence>
<reference evidence="2" key="1">
    <citation type="submission" date="2022-11" db="EMBL/GenBank/DDBJ databases">
        <title>Genome Sequence of Cubamyces cubensis.</title>
        <authorList>
            <person name="Buettner E."/>
        </authorList>
    </citation>
    <scope>NUCLEOTIDE SEQUENCE</scope>
    <source>
        <strain evidence="2">MPL-01</strain>
    </source>
</reference>
<evidence type="ECO:0000256" key="1">
    <source>
        <dbReference type="SAM" id="Phobius"/>
    </source>
</evidence>
<feature type="transmembrane region" description="Helical" evidence="1">
    <location>
        <begin position="208"/>
        <end position="229"/>
    </location>
</feature>
<protein>
    <submittedName>
        <fullName evidence="2">Uncharacterized protein</fullName>
    </submittedName>
</protein>
<dbReference type="AlphaFoldDB" id="A0AAD7TNH0"/>
<evidence type="ECO:0000313" key="3">
    <source>
        <dbReference type="Proteomes" id="UP001215151"/>
    </source>
</evidence>
<sequence>MPANSTSDQAAAAAAALAAIPPLDKMSLVAIWIETLLYGINIVMYLGAAYVLVGNGKRRGPSIVPLQVVYRILSQICADGFAFSALLVASTLLFALSTGHVAVSLRQLLQAFTNPAITSMPKGSSLYFLNQTDPLVFAGQALYLFNVLVQDLVLIWRLYAVFNSDWRVPILPLILEAINQVTALYSIVKFFHGTALEDPVLRKYGILSWSLHLIINIGVTAAIAGKIWWHGRRTVTVRGHNAYAGVAFTIMESGGLFAGATFVLYVFFINTATGTDALVGVNPVTQLALSSGRVAASHSEAVHVNITRSQVSDYPSGDLYPMQAVKSEAGIAA</sequence>
<gene>
    <name evidence="2" type="ORF">ONZ51_g8313</name>
</gene>
<comment type="caution">
    <text evidence="2">The sequence shown here is derived from an EMBL/GenBank/DDBJ whole genome shotgun (WGS) entry which is preliminary data.</text>
</comment>